<feature type="transmembrane region" description="Helical" evidence="6">
    <location>
        <begin position="96"/>
        <end position="119"/>
    </location>
</feature>
<keyword evidence="9" id="KW-1185">Reference proteome</keyword>
<dbReference type="InterPro" id="IPR036259">
    <property type="entry name" value="MFS_trans_sf"/>
</dbReference>
<dbReference type="InterPro" id="IPR005829">
    <property type="entry name" value="Sugar_transporter_CS"/>
</dbReference>
<dbReference type="PROSITE" id="PS00216">
    <property type="entry name" value="SUGAR_TRANSPORT_1"/>
    <property type="match status" value="1"/>
</dbReference>
<feature type="transmembrane region" description="Helical" evidence="6">
    <location>
        <begin position="131"/>
        <end position="151"/>
    </location>
</feature>
<dbReference type="PANTHER" id="PTHR42718">
    <property type="entry name" value="MAJOR FACILITATOR SUPERFAMILY MULTIDRUG TRANSPORTER MFSC"/>
    <property type="match status" value="1"/>
</dbReference>
<comment type="caution">
    <text evidence="8">The sequence shown here is derived from an EMBL/GenBank/DDBJ whole genome shotgun (WGS) entry which is preliminary data.</text>
</comment>
<evidence type="ECO:0000313" key="8">
    <source>
        <dbReference type="EMBL" id="EGL39259.1"/>
    </source>
</evidence>
<keyword evidence="4 6" id="KW-1133">Transmembrane helix</keyword>
<feature type="transmembrane region" description="Helical" evidence="6">
    <location>
        <begin position="319"/>
        <end position="335"/>
    </location>
</feature>
<comment type="subcellular location">
    <subcellularLocation>
        <location evidence="1">Cell membrane</location>
        <topology evidence="1">Multi-pass membrane protein</topology>
    </subcellularLocation>
</comment>
<accession>A0ABN0CZ96</accession>
<evidence type="ECO:0000256" key="3">
    <source>
        <dbReference type="ARBA" id="ARBA00022692"/>
    </source>
</evidence>
<evidence type="ECO:0000313" key="9">
    <source>
        <dbReference type="Proteomes" id="UP000004018"/>
    </source>
</evidence>
<dbReference type="EMBL" id="AFIJ01000039">
    <property type="protein sequence ID" value="EGL39259.1"/>
    <property type="molecule type" value="Genomic_DNA"/>
</dbReference>
<feature type="transmembrane region" description="Helical" evidence="6">
    <location>
        <begin position="284"/>
        <end position="307"/>
    </location>
</feature>
<evidence type="ECO:0000256" key="2">
    <source>
        <dbReference type="ARBA" id="ARBA00022448"/>
    </source>
</evidence>
<name>A0ABN0CZ96_9FIRM</name>
<proteinExistence type="predicted"/>
<evidence type="ECO:0000259" key="7">
    <source>
        <dbReference type="PROSITE" id="PS50850"/>
    </source>
</evidence>
<feature type="transmembrane region" description="Helical" evidence="6">
    <location>
        <begin position="255"/>
        <end position="278"/>
    </location>
</feature>
<keyword evidence="5 6" id="KW-0472">Membrane</keyword>
<keyword evidence="2" id="KW-0813">Transport</keyword>
<protein>
    <submittedName>
        <fullName evidence="8">Transporter, major facilitator family protein</fullName>
    </submittedName>
</protein>
<dbReference type="SUPFAM" id="SSF103473">
    <property type="entry name" value="MFS general substrate transporter"/>
    <property type="match status" value="1"/>
</dbReference>
<feature type="transmembrane region" description="Helical" evidence="6">
    <location>
        <begin position="217"/>
        <end position="234"/>
    </location>
</feature>
<evidence type="ECO:0000256" key="1">
    <source>
        <dbReference type="ARBA" id="ARBA00004651"/>
    </source>
</evidence>
<evidence type="ECO:0000256" key="5">
    <source>
        <dbReference type="ARBA" id="ARBA00023136"/>
    </source>
</evidence>
<dbReference type="PANTHER" id="PTHR42718:SF9">
    <property type="entry name" value="MAJOR FACILITATOR SUPERFAMILY MULTIDRUG TRANSPORTER MFSC"/>
    <property type="match status" value="1"/>
</dbReference>
<feature type="transmembrane region" description="Helical" evidence="6">
    <location>
        <begin position="190"/>
        <end position="211"/>
    </location>
</feature>
<dbReference type="CDD" id="cd17321">
    <property type="entry name" value="MFS_MMR_MDR_like"/>
    <property type="match status" value="1"/>
</dbReference>
<evidence type="ECO:0000256" key="6">
    <source>
        <dbReference type="SAM" id="Phobius"/>
    </source>
</evidence>
<feature type="domain" description="Major facilitator superfamily (MFS) profile" evidence="7">
    <location>
        <begin position="7"/>
        <end position="446"/>
    </location>
</feature>
<feature type="transmembrane region" description="Helical" evidence="6">
    <location>
        <begin position="43"/>
        <end position="61"/>
    </location>
</feature>
<dbReference type="Gene3D" id="1.20.1250.20">
    <property type="entry name" value="MFS general substrate transporter like domains"/>
    <property type="match status" value="2"/>
</dbReference>
<feature type="transmembrane region" description="Helical" evidence="6">
    <location>
        <begin position="341"/>
        <end position="361"/>
    </location>
</feature>
<sequence>MTTQGRIFLSVRIISFTGAFLTTGLTIMAPIIAMSFHLPPEKLSWMLSAILIPSAAFLLPLSKVADLYGRRRMYTRSLLAYALITLSLTLTPNFFYLLTGCLLQGISLAGILVSYMPLLLAATPRNRQGKYLGACVAMTYLGLTLGPPVGGVLAGTLGWRCLFLCTGILACLAYGIILPVKQEWYAPTAPFVNIVSTLLLIAGILCFLFGLSAYLSYPYLCWLGLFLLCLFLLHEYRSRHPLLPLFLFKSLSFSAANLTACMQYSATYGITFLLSLYLQLVHNFSPLLSAVILLIQPILMTVLSPLAGSGADRYGCRRMVTIGLFLSSLGLWGFACFPHCTVEMLILFLLFTGTGAALFGAPNNSAIMSAVAPSYHGLASGTLALSRTFGQALSMAAVTYILARFSSASVLRNTELLSAMHIAYLLFAVLSVMAVIVSLIPAPATDRR</sequence>
<organism evidence="8 9">
    <name type="scientific">Megasphaera lornae</name>
    <dbReference type="NCBI Taxonomy" id="1000568"/>
    <lineage>
        <taxon>Bacteria</taxon>
        <taxon>Bacillati</taxon>
        <taxon>Bacillota</taxon>
        <taxon>Negativicutes</taxon>
        <taxon>Veillonellales</taxon>
        <taxon>Veillonellaceae</taxon>
        <taxon>Megasphaera</taxon>
    </lineage>
</organism>
<keyword evidence="3 6" id="KW-0812">Transmembrane</keyword>
<feature type="transmembrane region" description="Helical" evidence="6">
    <location>
        <begin position="422"/>
        <end position="442"/>
    </location>
</feature>
<feature type="transmembrane region" description="Helical" evidence="6">
    <location>
        <begin position="157"/>
        <end position="178"/>
    </location>
</feature>
<dbReference type="InterPro" id="IPR011701">
    <property type="entry name" value="MFS"/>
</dbReference>
<dbReference type="PROSITE" id="PS50850">
    <property type="entry name" value="MFS"/>
    <property type="match status" value="1"/>
</dbReference>
<dbReference type="InterPro" id="IPR020846">
    <property type="entry name" value="MFS_dom"/>
</dbReference>
<reference evidence="8 9" key="1">
    <citation type="submission" date="2011-04" db="EMBL/GenBank/DDBJ databases">
        <authorList>
            <person name="Harkins D.M."/>
            <person name="Madupu R."/>
            <person name="Durkin A.S."/>
            <person name="Torralba M."/>
            <person name="Methe B."/>
            <person name="Sutton G.G."/>
            <person name="Nelson K.E."/>
        </authorList>
    </citation>
    <scope>NUCLEOTIDE SEQUENCE [LARGE SCALE GENOMIC DNA]</scope>
    <source>
        <strain evidence="8 9">UPII 199-6</strain>
    </source>
</reference>
<evidence type="ECO:0000256" key="4">
    <source>
        <dbReference type="ARBA" id="ARBA00022989"/>
    </source>
</evidence>
<dbReference type="Proteomes" id="UP000004018">
    <property type="component" value="Unassembled WGS sequence"/>
</dbReference>
<dbReference type="RefSeq" id="WP_007391691.1">
    <property type="nucleotide sequence ID" value="NZ_AFIJ01000039.1"/>
</dbReference>
<feature type="transmembrane region" description="Helical" evidence="6">
    <location>
        <begin position="73"/>
        <end position="90"/>
    </location>
</feature>
<feature type="transmembrane region" description="Helical" evidence="6">
    <location>
        <begin position="12"/>
        <end position="37"/>
    </location>
</feature>
<feature type="transmembrane region" description="Helical" evidence="6">
    <location>
        <begin position="382"/>
        <end position="402"/>
    </location>
</feature>
<dbReference type="Pfam" id="PF07690">
    <property type="entry name" value="MFS_1"/>
    <property type="match status" value="1"/>
</dbReference>
<gene>
    <name evidence="8" type="ORF">HMPREF1039_0495</name>
</gene>